<evidence type="ECO:0008006" key="3">
    <source>
        <dbReference type="Google" id="ProtNLM"/>
    </source>
</evidence>
<accession>A0A426ZAX5</accession>
<gene>
    <name evidence="1" type="ORF">B296_00030388</name>
</gene>
<protein>
    <recommendedName>
        <fullName evidence="3">Rhodanese domain-containing protein</fullName>
    </recommendedName>
</protein>
<name>A0A426ZAX5_ENSVE</name>
<comment type="caution">
    <text evidence="1">The sequence shown here is derived from an EMBL/GenBank/DDBJ whole genome shotgun (WGS) entry which is preliminary data.</text>
</comment>
<dbReference type="Proteomes" id="UP000287651">
    <property type="component" value="Unassembled WGS sequence"/>
</dbReference>
<dbReference type="PANTHER" id="PTHR47377:SF1">
    <property type="entry name" value="RHODANESE-LIKE DOMAIN-CONTAINING PROTEIN 4, CHLOROPLASTIC"/>
    <property type="match status" value="1"/>
</dbReference>
<dbReference type="AlphaFoldDB" id="A0A426ZAX5"/>
<reference evidence="1 2" key="1">
    <citation type="journal article" date="2014" name="Agronomy (Basel)">
        <title>A Draft Genome Sequence for Ensete ventricosum, the Drought-Tolerant Tree Against Hunger.</title>
        <authorList>
            <person name="Harrison J."/>
            <person name="Moore K.A."/>
            <person name="Paszkiewicz K."/>
            <person name="Jones T."/>
            <person name="Grant M."/>
            <person name="Ambacheew D."/>
            <person name="Muzemil S."/>
            <person name="Studholme D.J."/>
        </authorList>
    </citation>
    <scope>NUCLEOTIDE SEQUENCE [LARGE SCALE GENOMIC DNA]</scope>
</reference>
<dbReference type="InterPro" id="IPR044240">
    <property type="entry name" value="STR4-like"/>
</dbReference>
<organism evidence="1 2">
    <name type="scientific">Ensete ventricosum</name>
    <name type="common">Abyssinian banana</name>
    <name type="synonym">Musa ensete</name>
    <dbReference type="NCBI Taxonomy" id="4639"/>
    <lineage>
        <taxon>Eukaryota</taxon>
        <taxon>Viridiplantae</taxon>
        <taxon>Streptophyta</taxon>
        <taxon>Embryophyta</taxon>
        <taxon>Tracheophyta</taxon>
        <taxon>Spermatophyta</taxon>
        <taxon>Magnoliopsida</taxon>
        <taxon>Liliopsida</taxon>
        <taxon>Zingiberales</taxon>
        <taxon>Musaceae</taxon>
        <taxon>Ensete</taxon>
    </lineage>
</organism>
<dbReference type="Gene3D" id="3.40.250.10">
    <property type="entry name" value="Rhodanese-like domain"/>
    <property type="match status" value="1"/>
</dbReference>
<evidence type="ECO:0000313" key="1">
    <source>
        <dbReference type="EMBL" id="RRT61106.1"/>
    </source>
</evidence>
<dbReference type="EMBL" id="AMZH03007532">
    <property type="protein sequence ID" value="RRT61106.1"/>
    <property type="molecule type" value="Genomic_DNA"/>
</dbReference>
<sequence>MPFAMSSLRQKPHKGVGQTYPVLPSFPLETSLRAWETRENYAMQVLNAAGLAPVATLHKATPSLEKGPKPRRLLQFRLPKLAALSSILGAGGLAKALTYEDALDQSVGGSSLDFDVGGLLDGIVNFGTENPLLLGGGALVLAVPLILSQILKKPKNWGVASAKSAYAKLSEDGNAQLLDIREGKDFKEVGGPDLRGLKKKAVAIAYKGEDKPGFLKKLELKFKDPTNTTLFILDK</sequence>
<dbReference type="InterPro" id="IPR036873">
    <property type="entry name" value="Rhodanese-like_dom_sf"/>
</dbReference>
<proteinExistence type="predicted"/>
<dbReference type="PANTHER" id="PTHR47377">
    <property type="entry name" value="RHODANESE-LIKE DOMAIN-CONTAINING PROTEIN 4, CHLOROPLASTIC"/>
    <property type="match status" value="1"/>
</dbReference>
<evidence type="ECO:0000313" key="2">
    <source>
        <dbReference type="Proteomes" id="UP000287651"/>
    </source>
</evidence>